<organism evidence="2 3">
    <name type="scientific">Medicago truncatula</name>
    <name type="common">Barrel medic</name>
    <name type="synonym">Medicago tribuloides</name>
    <dbReference type="NCBI Taxonomy" id="3880"/>
    <lineage>
        <taxon>Eukaryota</taxon>
        <taxon>Viridiplantae</taxon>
        <taxon>Streptophyta</taxon>
        <taxon>Embryophyta</taxon>
        <taxon>Tracheophyta</taxon>
        <taxon>Spermatophyta</taxon>
        <taxon>Magnoliopsida</taxon>
        <taxon>eudicotyledons</taxon>
        <taxon>Gunneridae</taxon>
        <taxon>Pentapetalae</taxon>
        <taxon>rosids</taxon>
        <taxon>fabids</taxon>
        <taxon>Fabales</taxon>
        <taxon>Fabaceae</taxon>
        <taxon>Papilionoideae</taxon>
        <taxon>50 kb inversion clade</taxon>
        <taxon>NPAAA clade</taxon>
        <taxon>Hologalegina</taxon>
        <taxon>IRL clade</taxon>
        <taxon>Trifolieae</taxon>
        <taxon>Medicago</taxon>
    </lineage>
</organism>
<evidence type="ECO:0000256" key="1">
    <source>
        <dbReference type="SAM" id="Phobius"/>
    </source>
</evidence>
<evidence type="ECO:0000313" key="3">
    <source>
        <dbReference type="Proteomes" id="UP000265566"/>
    </source>
</evidence>
<feature type="transmembrane region" description="Helical" evidence="1">
    <location>
        <begin position="47"/>
        <end position="68"/>
    </location>
</feature>
<gene>
    <name evidence="2" type="ORF">MtrunA17_Chr7g0252511</name>
</gene>
<dbReference type="Gramene" id="rna41988">
    <property type="protein sequence ID" value="RHN47395.1"/>
    <property type="gene ID" value="gene41988"/>
</dbReference>
<keyword evidence="1" id="KW-1133">Transmembrane helix</keyword>
<dbReference type="EMBL" id="PSQE01000007">
    <property type="protein sequence ID" value="RHN47395.1"/>
    <property type="molecule type" value="Genomic_DNA"/>
</dbReference>
<name>A0A396H8A8_MEDTR</name>
<accession>A0A396H8A8</accession>
<comment type="caution">
    <text evidence="2">The sequence shown here is derived from an EMBL/GenBank/DDBJ whole genome shotgun (WGS) entry which is preliminary data.</text>
</comment>
<dbReference type="Proteomes" id="UP000265566">
    <property type="component" value="Chromosome 7"/>
</dbReference>
<evidence type="ECO:0000313" key="2">
    <source>
        <dbReference type="EMBL" id="RHN47395.1"/>
    </source>
</evidence>
<protein>
    <recommendedName>
        <fullName evidence="4">Transmembrane protein</fullName>
    </recommendedName>
</protein>
<keyword evidence="1" id="KW-0472">Membrane</keyword>
<keyword evidence="1" id="KW-0812">Transmembrane</keyword>
<proteinExistence type="predicted"/>
<dbReference type="AlphaFoldDB" id="A0A396H8A8"/>
<sequence length="122" mass="13710">MTMCIRQISSLQCQDLSITEISSCLSLQCLICGSWQVLLRLGFLSNFFSTFCCILNSVLTLTSFSAVYSQLFLSLPFKQISGETLKQNPTLSPIIVADFSDYEQVRHCDSECDSEHCRTNCL</sequence>
<reference evidence="3" key="1">
    <citation type="journal article" date="2018" name="Nat. Plants">
        <title>Whole-genome landscape of Medicago truncatula symbiotic genes.</title>
        <authorList>
            <person name="Pecrix Y."/>
            <person name="Staton S.E."/>
            <person name="Sallet E."/>
            <person name="Lelandais-Briere C."/>
            <person name="Moreau S."/>
            <person name="Carrere S."/>
            <person name="Blein T."/>
            <person name="Jardinaud M.F."/>
            <person name="Latrasse D."/>
            <person name="Zouine M."/>
            <person name="Zahm M."/>
            <person name="Kreplak J."/>
            <person name="Mayjonade B."/>
            <person name="Satge C."/>
            <person name="Perez M."/>
            <person name="Cauet S."/>
            <person name="Marande W."/>
            <person name="Chantry-Darmon C."/>
            <person name="Lopez-Roques C."/>
            <person name="Bouchez O."/>
            <person name="Berard A."/>
            <person name="Debelle F."/>
            <person name="Munos S."/>
            <person name="Bendahmane A."/>
            <person name="Berges H."/>
            <person name="Niebel A."/>
            <person name="Buitink J."/>
            <person name="Frugier F."/>
            <person name="Benhamed M."/>
            <person name="Crespi M."/>
            <person name="Gouzy J."/>
            <person name="Gamas P."/>
        </authorList>
    </citation>
    <scope>NUCLEOTIDE SEQUENCE [LARGE SCALE GENOMIC DNA]</scope>
    <source>
        <strain evidence="3">cv. Jemalong A17</strain>
    </source>
</reference>
<evidence type="ECO:0008006" key="4">
    <source>
        <dbReference type="Google" id="ProtNLM"/>
    </source>
</evidence>